<dbReference type="AlphaFoldDB" id="A0A6G2BAZ5"/>
<protein>
    <recommendedName>
        <fullName evidence="2">PPM-type phosphatase domain-containing protein</fullName>
    </recommendedName>
</protein>
<comment type="caution">
    <text evidence="3">The sequence shown here is derived from an EMBL/GenBank/DDBJ whole genome shotgun (WGS) entry which is preliminary data.</text>
</comment>
<dbReference type="Gene3D" id="3.60.40.10">
    <property type="entry name" value="PPM-type phosphatase domain"/>
    <property type="match status" value="1"/>
</dbReference>
<organism evidence="3 4">
    <name type="scientific">Streptomyces taklimakanensis</name>
    <dbReference type="NCBI Taxonomy" id="2569853"/>
    <lineage>
        <taxon>Bacteria</taxon>
        <taxon>Bacillati</taxon>
        <taxon>Actinomycetota</taxon>
        <taxon>Actinomycetes</taxon>
        <taxon>Kitasatosporales</taxon>
        <taxon>Streptomycetaceae</taxon>
        <taxon>Streptomyces</taxon>
    </lineage>
</organism>
<name>A0A6G2BAZ5_9ACTN</name>
<evidence type="ECO:0000313" key="3">
    <source>
        <dbReference type="EMBL" id="MTE19437.1"/>
    </source>
</evidence>
<reference evidence="3 4" key="1">
    <citation type="submission" date="2019-11" db="EMBL/GenBank/DDBJ databases">
        <authorList>
            <person name="Yuan L."/>
        </authorList>
    </citation>
    <scope>NUCLEOTIDE SEQUENCE [LARGE SCALE GENOMIC DNA]</scope>
    <source>
        <strain evidence="3 4">TRM43335</strain>
    </source>
</reference>
<accession>A0A6G2BAZ5</accession>
<dbReference type="RefSeq" id="WP_155070786.1">
    <property type="nucleotide sequence ID" value="NZ_WIXO01000001.1"/>
</dbReference>
<feature type="domain" description="PPM-type phosphatase" evidence="2">
    <location>
        <begin position="86"/>
        <end position="290"/>
    </location>
</feature>
<proteinExistence type="predicted"/>
<dbReference type="OrthoDB" id="491589at2"/>
<sequence>MGRHRKQRVESSPEGSAPEPSPPSSSSSPSPGRPEGEASGAWRPVVIGTGIAEFEPRPTAGLPYRPDTLCDGWSTDRLTVRVASLRGYAHRYDGRPREDDVAVAVHGATGTLVFAVADGVSGAEQPHLGAALACRGVLAQLDAGAAETDWRRTVTAAAWQLFLRVTAGREPAPEDRREAERLLATTLVAGTVVPLPAGGLRCRLARVGDSGAWRLGDDGYERLLAGSADDSAEGVFSSAVTPLPRVPERVESQGADLPPGTVLLVGTDGFGDPLGDGTGRVGELFARVLRTPPPALAFAHALDFSRETFDDDRTLLAVWPRVPGEGAGR</sequence>
<evidence type="ECO:0000259" key="2">
    <source>
        <dbReference type="Pfam" id="PF13672"/>
    </source>
</evidence>
<gene>
    <name evidence="3" type="ORF">F0L17_09915</name>
</gene>
<dbReference type="Proteomes" id="UP000473014">
    <property type="component" value="Unassembled WGS sequence"/>
</dbReference>
<dbReference type="SUPFAM" id="SSF81606">
    <property type="entry name" value="PP2C-like"/>
    <property type="match status" value="1"/>
</dbReference>
<evidence type="ECO:0000256" key="1">
    <source>
        <dbReference type="SAM" id="MobiDB-lite"/>
    </source>
</evidence>
<dbReference type="InterPro" id="IPR036457">
    <property type="entry name" value="PPM-type-like_dom_sf"/>
</dbReference>
<feature type="compositionally biased region" description="Low complexity" evidence="1">
    <location>
        <begin position="10"/>
        <end position="30"/>
    </location>
</feature>
<keyword evidence="4" id="KW-1185">Reference proteome</keyword>
<dbReference type="EMBL" id="WIXO01000001">
    <property type="protein sequence ID" value="MTE19437.1"/>
    <property type="molecule type" value="Genomic_DNA"/>
</dbReference>
<evidence type="ECO:0000313" key="4">
    <source>
        <dbReference type="Proteomes" id="UP000473014"/>
    </source>
</evidence>
<dbReference type="InterPro" id="IPR001932">
    <property type="entry name" value="PPM-type_phosphatase-like_dom"/>
</dbReference>
<feature type="region of interest" description="Disordered" evidence="1">
    <location>
        <begin position="1"/>
        <end position="41"/>
    </location>
</feature>
<dbReference type="Pfam" id="PF13672">
    <property type="entry name" value="PP2C_2"/>
    <property type="match status" value="1"/>
</dbReference>